<proteinExistence type="predicted"/>
<feature type="non-terminal residue" evidence="1">
    <location>
        <position position="1"/>
    </location>
</feature>
<reference evidence="1" key="1">
    <citation type="submission" date="2021-06" db="EMBL/GenBank/DDBJ databases">
        <authorList>
            <person name="Kallberg Y."/>
            <person name="Tangrot J."/>
            <person name="Rosling A."/>
        </authorList>
    </citation>
    <scope>NUCLEOTIDE SEQUENCE</scope>
    <source>
        <strain evidence="1">CL551</strain>
    </source>
</reference>
<comment type="caution">
    <text evidence="1">The sequence shown here is derived from an EMBL/GenBank/DDBJ whole genome shotgun (WGS) entry which is preliminary data.</text>
</comment>
<keyword evidence="2" id="KW-1185">Reference proteome</keyword>
<dbReference type="Proteomes" id="UP000789342">
    <property type="component" value="Unassembled WGS sequence"/>
</dbReference>
<organism evidence="1 2">
    <name type="scientific">Acaulospora morrowiae</name>
    <dbReference type="NCBI Taxonomy" id="94023"/>
    <lineage>
        <taxon>Eukaryota</taxon>
        <taxon>Fungi</taxon>
        <taxon>Fungi incertae sedis</taxon>
        <taxon>Mucoromycota</taxon>
        <taxon>Glomeromycotina</taxon>
        <taxon>Glomeromycetes</taxon>
        <taxon>Diversisporales</taxon>
        <taxon>Acaulosporaceae</taxon>
        <taxon>Acaulospora</taxon>
    </lineage>
</organism>
<sequence>NAPEEILEQLQEHSEPNTIPIVTIDNNSLTKNILQLNKNMIEDIKQLIINIRPFPILNLTTKDNLVFIENKEINLTLHSDHDQPINILLTIIGLLATIKKQTYITINIPFTIYLDTPSYINRR</sequence>
<feature type="non-terminal residue" evidence="1">
    <location>
        <position position="123"/>
    </location>
</feature>
<evidence type="ECO:0000313" key="1">
    <source>
        <dbReference type="EMBL" id="CAG8792017.1"/>
    </source>
</evidence>
<accession>A0A9N9JQZ5</accession>
<gene>
    <name evidence="1" type="ORF">AMORRO_LOCUS18228</name>
</gene>
<evidence type="ECO:0000313" key="2">
    <source>
        <dbReference type="Proteomes" id="UP000789342"/>
    </source>
</evidence>
<dbReference type="AlphaFoldDB" id="A0A9N9JQZ5"/>
<protein>
    <submittedName>
        <fullName evidence="1">13248_t:CDS:1</fullName>
    </submittedName>
</protein>
<dbReference type="EMBL" id="CAJVPV010062541">
    <property type="protein sequence ID" value="CAG8792017.1"/>
    <property type="molecule type" value="Genomic_DNA"/>
</dbReference>
<name>A0A9N9JQZ5_9GLOM</name>